<organism evidence="1 2">
    <name type="scientific">Azoarcus indigens</name>
    <dbReference type="NCBI Taxonomy" id="29545"/>
    <lineage>
        <taxon>Bacteria</taxon>
        <taxon>Pseudomonadati</taxon>
        <taxon>Pseudomonadota</taxon>
        <taxon>Betaproteobacteria</taxon>
        <taxon>Rhodocyclales</taxon>
        <taxon>Zoogloeaceae</taxon>
        <taxon>Azoarcus</taxon>
    </lineage>
</organism>
<proteinExistence type="predicted"/>
<dbReference type="AlphaFoldDB" id="A0A4R6DVC6"/>
<dbReference type="OrthoDB" id="6663209at2"/>
<dbReference type="RefSeq" id="WP_133592583.1">
    <property type="nucleotide sequence ID" value="NZ_SNVV01000012.1"/>
</dbReference>
<dbReference type="Proteomes" id="UP000295129">
    <property type="component" value="Unassembled WGS sequence"/>
</dbReference>
<keyword evidence="2" id="KW-1185">Reference proteome</keyword>
<evidence type="ECO:0000313" key="1">
    <source>
        <dbReference type="EMBL" id="TDN49161.1"/>
    </source>
</evidence>
<name>A0A4R6DVC6_9RHOO</name>
<accession>A0A4R6DVC6</accession>
<sequence length="348" mass="36952">MATTYTPAELVAMAWDRGEALSNSLSTQSVGFLNQALGVAGSAARMNPAALSFSAAVAEPDVIIPKLAEGASMELFDSWWNGITDQLTERFSWFISTYFPNECDYLGKAQGWICKALTSGGTGIAPRVEEQIWERDRSRILRDAARAEEEAMTSFAARGFPLPPGALAGMVQRIRNDAQDRVAQSSRERAIQAAQLEVENVRFAVQQAVGLYTSAVGAARDFISALAGTSGVSAQLIPSVTDSQSRLISAASSYYQARIAVKELELKASTTGAEFNQQASVANQAAQMQAYRNMVDSAVEAAKMLATQAAAALNALHTSVGTDARVATTVGYNYGGDVSTDVPPKTAT</sequence>
<dbReference type="EMBL" id="SNVV01000012">
    <property type="protein sequence ID" value="TDN49161.1"/>
    <property type="molecule type" value="Genomic_DNA"/>
</dbReference>
<protein>
    <submittedName>
        <fullName evidence="1">Uncharacterized protein</fullName>
    </submittedName>
</protein>
<comment type="caution">
    <text evidence="1">The sequence shown here is derived from an EMBL/GenBank/DDBJ whole genome shotgun (WGS) entry which is preliminary data.</text>
</comment>
<evidence type="ECO:0000313" key="2">
    <source>
        <dbReference type="Proteomes" id="UP000295129"/>
    </source>
</evidence>
<reference evidence="1 2" key="1">
    <citation type="submission" date="2019-03" db="EMBL/GenBank/DDBJ databases">
        <title>Genomic Encyclopedia of Type Strains, Phase IV (KMG-IV): sequencing the most valuable type-strain genomes for metagenomic binning, comparative biology and taxonomic classification.</title>
        <authorList>
            <person name="Goeker M."/>
        </authorList>
    </citation>
    <scope>NUCLEOTIDE SEQUENCE [LARGE SCALE GENOMIC DNA]</scope>
    <source>
        <strain evidence="1 2">DSM 12121</strain>
    </source>
</reference>
<gene>
    <name evidence="1" type="ORF">C7389_11212</name>
</gene>